<feature type="transmembrane region" description="Helical" evidence="3">
    <location>
        <begin position="123"/>
        <end position="149"/>
    </location>
</feature>
<gene>
    <name evidence="5" type="ORF">FHX44_111855</name>
</gene>
<comment type="similarity">
    <text evidence="1">Belongs to the LytR/CpsA/Psr (LCP) family.</text>
</comment>
<accession>A0A561SM75</accession>
<evidence type="ECO:0000259" key="4">
    <source>
        <dbReference type="Pfam" id="PF03816"/>
    </source>
</evidence>
<dbReference type="EMBL" id="VIWU01000001">
    <property type="protein sequence ID" value="TWF75968.1"/>
    <property type="molecule type" value="Genomic_DNA"/>
</dbReference>
<dbReference type="NCBIfam" id="TIGR00350">
    <property type="entry name" value="lytR_cpsA_psr"/>
    <property type="match status" value="1"/>
</dbReference>
<evidence type="ECO:0000256" key="3">
    <source>
        <dbReference type="SAM" id="Phobius"/>
    </source>
</evidence>
<keyword evidence="3" id="KW-1133">Transmembrane helix</keyword>
<dbReference type="RefSeq" id="WP_170308846.1">
    <property type="nucleotide sequence ID" value="NZ_VIWU01000001.1"/>
</dbReference>
<dbReference type="InterPro" id="IPR050922">
    <property type="entry name" value="LytR/CpsA/Psr_CW_biosynth"/>
</dbReference>
<evidence type="ECO:0000256" key="1">
    <source>
        <dbReference type="ARBA" id="ARBA00006068"/>
    </source>
</evidence>
<proteinExistence type="inferred from homology"/>
<dbReference type="Gene3D" id="3.40.630.190">
    <property type="entry name" value="LCP protein"/>
    <property type="match status" value="1"/>
</dbReference>
<feature type="region of interest" description="Disordered" evidence="2">
    <location>
        <begin position="1"/>
        <end position="57"/>
    </location>
</feature>
<evidence type="ECO:0000313" key="5">
    <source>
        <dbReference type="EMBL" id="TWF75968.1"/>
    </source>
</evidence>
<evidence type="ECO:0000313" key="6">
    <source>
        <dbReference type="Proteomes" id="UP000321261"/>
    </source>
</evidence>
<feature type="region of interest" description="Disordered" evidence="2">
    <location>
        <begin position="462"/>
        <end position="542"/>
    </location>
</feature>
<protein>
    <submittedName>
        <fullName evidence="5">LytR family transcriptional attenuator</fullName>
    </submittedName>
</protein>
<comment type="caution">
    <text evidence="5">The sequence shown here is derived from an EMBL/GenBank/DDBJ whole genome shotgun (WGS) entry which is preliminary data.</text>
</comment>
<keyword evidence="3" id="KW-0812">Transmembrane</keyword>
<evidence type="ECO:0000256" key="2">
    <source>
        <dbReference type="SAM" id="MobiDB-lite"/>
    </source>
</evidence>
<reference evidence="5 6" key="1">
    <citation type="submission" date="2019-06" db="EMBL/GenBank/DDBJ databases">
        <title>Sequencing the genomes of 1000 actinobacteria strains.</title>
        <authorList>
            <person name="Klenk H.-P."/>
        </authorList>
    </citation>
    <scope>NUCLEOTIDE SEQUENCE [LARGE SCALE GENOMIC DNA]</scope>
    <source>
        <strain evidence="5 6">DSM 45671</strain>
    </source>
</reference>
<sequence>MPTAPPLATPLDDDPEPPTVRNGAVPPARTSVARTPTRRRPGPPADEVEQEAEEGAPRRSFGKALAAAAASTVAPGSGHLMLHRTRTGAVILGTFLLVIAVLVILVLTSDTTELLKTALSSNVLLMATIGCVVAAIAWVAVIVRAYLLARPPGLGAVRQTIGVATVVALCLVVAAPLGFGANLANSQRTLLGDLFAGGGGTSAAEAIAKPKLNVLLVGSDAGPDRKGARTDTMMVANIDTKTGRTVLFALPRNIMFAQFPPDSPMGEEFPDGFHNPDDPLSGDYLLNAVYAWGLTHPKMAPEGPTSDPGLNLLHETVAYMLGLQLDYYIEVNMAGFASIIDALGGLTVDVGPERIPIGGITPSGRHVRPDGYIEPGVQQLSGEQALAFARSRTNSSDYARMGRQRCLLQTILTQKSPADMLTNFQSVASATTNSVSTNIPQAVLPALAALAGNGVSLESVSFDPSLPDPSTDDGHFSTGDPNFSYMREVVQDAVNRPPAPPAPPTRAAAPTTRAGRDDDEEDSASEEEQEASATPTSLAESC</sequence>
<feature type="compositionally biased region" description="Acidic residues" evidence="2">
    <location>
        <begin position="517"/>
        <end position="530"/>
    </location>
</feature>
<dbReference type="InterPro" id="IPR004474">
    <property type="entry name" value="LytR_CpsA_psr"/>
</dbReference>
<dbReference type="Proteomes" id="UP000321261">
    <property type="component" value="Unassembled WGS sequence"/>
</dbReference>
<organism evidence="5 6">
    <name type="scientific">Pseudonocardia hierapolitana</name>
    <dbReference type="NCBI Taxonomy" id="1128676"/>
    <lineage>
        <taxon>Bacteria</taxon>
        <taxon>Bacillati</taxon>
        <taxon>Actinomycetota</taxon>
        <taxon>Actinomycetes</taxon>
        <taxon>Pseudonocardiales</taxon>
        <taxon>Pseudonocardiaceae</taxon>
        <taxon>Pseudonocardia</taxon>
    </lineage>
</organism>
<feature type="transmembrane region" description="Helical" evidence="3">
    <location>
        <begin position="89"/>
        <end position="108"/>
    </location>
</feature>
<dbReference type="PANTHER" id="PTHR33392:SF6">
    <property type="entry name" value="POLYISOPRENYL-TEICHOIC ACID--PEPTIDOGLYCAN TEICHOIC ACID TRANSFERASE TAGU"/>
    <property type="match status" value="1"/>
</dbReference>
<feature type="transmembrane region" description="Helical" evidence="3">
    <location>
        <begin position="161"/>
        <end position="181"/>
    </location>
</feature>
<name>A0A561SM75_9PSEU</name>
<dbReference type="Pfam" id="PF03816">
    <property type="entry name" value="LytR_cpsA_psr"/>
    <property type="match status" value="1"/>
</dbReference>
<keyword evidence="6" id="KW-1185">Reference proteome</keyword>
<keyword evidence="3" id="KW-0472">Membrane</keyword>
<feature type="domain" description="Cell envelope-related transcriptional attenuator" evidence="4">
    <location>
        <begin position="229"/>
        <end position="414"/>
    </location>
</feature>
<dbReference type="PANTHER" id="PTHR33392">
    <property type="entry name" value="POLYISOPRENYL-TEICHOIC ACID--PEPTIDOGLYCAN TEICHOIC ACID TRANSFERASE TAGU"/>
    <property type="match status" value="1"/>
</dbReference>
<dbReference type="AlphaFoldDB" id="A0A561SM75"/>